<comment type="similarity">
    <text evidence="2">Belongs to the archaeal RpoM/eukaryotic RPA12/RPB9/RPC11 RNA polymerase family.</text>
</comment>
<dbReference type="Pfam" id="PF14803">
    <property type="entry name" value="Zn_ribbon_Nudix"/>
    <property type="match status" value="1"/>
</dbReference>
<organism evidence="10 11">
    <name type="scientific">Methylomarinovum tepidoasis</name>
    <dbReference type="NCBI Taxonomy" id="2840183"/>
    <lineage>
        <taxon>Bacteria</taxon>
        <taxon>Pseudomonadati</taxon>
        <taxon>Pseudomonadota</taxon>
        <taxon>Gammaproteobacteria</taxon>
        <taxon>Methylococcales</taxon>
        <taxon>Methylothermaceae</taxon>
        <taxon>Methylomarinovum</taxon>
    </lineage>
</organism>
<evidence type="ECO:0000256" key="3">
    <source>
        <dbReference type="ARBA" id="ARBA00022723"/>
    </source>
</evidence>
<dbReference type="Gene3D" id="3.90.79.10">
    <property type="entry name" value="Nucleoside Triphosphate Pyrophosphohydrolase"/>
    <property type="match status" value="1"/>
</dbReference>
<keyword evidence="3" id="KW-0479">Metal-binding</keyword>
<dbReference type="AlphaFoldDB" id="A0AAU9CYX1"/>
<dbReference type="SUPFAM" id="SSF55811">
    <property type="entry name" value="Nudix"/>
    <property type="match status" value="1"/>
</dbReference>
<evidence type="ECO:0000256" key="2">
    <source>
        <dbReference type="ARBA" id="ARBA00008925"/>
    </source>
</evidence>
<keyword evidence="7" id="KW-0804">Transcription</keyword>
<gene>
    <name evidence="10" type="ORF">MIN45_P2279</name>
</gene>
<dbReference type="GO" id="GO:0046872">
    <property type="term" value="F:metal ion binding"/>
    <property type="evidence" value="ECO:0007669"/>
    <property type="project" value="UniProtKB-KW"/>
</dbReference>
<dbReference type="InterPro" id="IPR029401">
    <property type="entry name" value="Nudix_N"/>
</dbReference>
<evidence type="ECO:0000256" key="1">
    <source>
        <dbReference type="ARBA" id="ARBA00001946"/>
    </source>
</evidence>
<dbReference type="EMBL" id="AP024718">
    <property type="protein sequence ID" value="BCX89905.1"/>
    <property type="molecule type" value="Genomic_DNA"/>
</dbReference>
<dbReference type="InterPro" id="IPR015797">
    <property type="entry name" value="NUDIX_hydrolase-like_dom_sf"/>
</dbReference>
<dbReference type="CDD" id="cd04511">
    <property type="entry name" value="NUDIX_Hydrolase"/>
    <property type="match status" value="1"/>
</dbReference>
<dbReference type="PANTHER" id="PTHR43222:SF2">
    <property type="entry name" value="NUDIX HYDROLASE 23, CHLOROPLASTIC"/>
    <property type="match status" value="1"/>
</dbReference>
<evidence type="ECO:0000256" key="6">
    <source>
        <dbReference type="ARBA" id="ARBA00022842"/>
    </source>
</evidence>
<evidence type="ECO:0000313" key="10">
    <source>
        <dbReference type="EMBL" id="BCX89905.1"/>
    </source>
</evidence>
<evidence type="ECO:0000256" key="8">
    <source>
        <dbReference type="RuleBase" id="RU003476"/>
    </source>
</evidence>
<evidence type="ECO:0000256" key="7">
    <source>
        <dbReference type="ARBA" id="ARBA00023163"/>
    </source>
</evidence>
<dbReference type="PROSITE" id="PS01030">
    <property type="entry name" value="RNA_POL_M_15KD"/>
    <property type="match status" value="1"/>
</dbReference>
<dbReference type="Proteomes" id="UP001321450">
    <property type="component" value="Chromosome"/>
</dbReference>
<keyword evidence="6" id="KW-0460">Magnesium</keyword>
<dbReference type="PRINTS" id="PR00502">
    <property type="entry name" value="NUDIXFAMILY"/>
</dbReference>
<dbReference type="GO" id="GO:0016787">
    <property type="term" value="F:hydrolase activity"/>
    <property type="evidence" value="ECO:0007669"/>
    <property type="project" value="UniProtKB-KW"/>
</dbReference>
<sequence length="186" mass="21339">MKFCSECGAHLNLKIPPGEDRLRHVCERCGTIHYQNPKIIAGCLPEWEDRILLCRRAIEPRRGLWTLPAGFMELGETLEQAALRETLEEARARVKSLELYTVFSLPHVDQVHVFFRARMTEPRHAPGEESLETTLLPEKEIPWRELAFSTVKRTLEAYLADRKSGNFPVRVETLKPPAKHKKSAVS</sequence>
<keyword evidence="5" id="KW-0862">Zinc</keyword>
<name>A0AAU9CYX1_9GAMM</name>
<reference evidence="11" key="1">
    <citation type="journal article" date="2024" name="Int. J. Syst. Evol. Microbiol.">
        <title>Methylomarinovum tepidoasis sp. nov., a moderately thermophilic methanotroph of the family Methylothermaceae isolated from a deep-sea hydrothermal field.</title>
        <authorList>
            <person name="Hirayama H."/>
            <person name="Takaki Y."/>
            <person name="Abe M."/>
            <person name="Miyazaki M."/>
            <person name="Uematsu K."/>
            <person name="Matsui Y."/>
            <person name="Takai K."/>
        </authorList>
    </citation>
    <scope>NUCLEOTIDE SEQUENCE [LARGE SCALE GENOMIC DNA]</scope>
    <source>
        <strain evidence="11">IN45</strain>
    </source>
</reference>
<dbReference type="InterPro" id="IPR019761">
    <property type="entry name" value="DNA-dir_RNA_pol-M_15_CS"/>
</dbReference>
<evidence type="ECO:0000256" key="4">
    <source>
        <dbReference type="ARBA" id="ARBA00022801"/>
    </source>
</evidence>
<dbReference type="PANTHER" id="PTHR43222">
    <property type="entry name" value="NUDIX HYDROLASE 23"/>
    <property type="match status" value="1"/>
</dbReference>
<dbReference type="KEGG" id="meiy:MIN45_P2279"/>
<dbReference type="Pfam" id="PF00293">
    <property type="entry name" value="NUDIX"/>
    <property type="match status" value="1"/>
</dbReference>
<evidence type="ECO:0000313" key="11">
    <source>
        <dbReference type="Proteomes" id="UP001321450"/>
    </source>
</evidence>
<dbReference type="PROSITE" id="PS00893">
    <property type="entry name" value="NUDIX_BOX"/>
    <property type="match status" value="1"/>
</dbReference>
<evidence type="ECO:0000259" key="9">
    <source>
        <dbReference type="PROSITE" id="PS51462"/>
    </source>
</evidence>
<accession>A0AAU9CYX1</accession>
<keyword evidence="4 8" id="KW-0378">Hydrolase</keyword>
<feature type="domain" description="Nudix hydrolase" evidence="9">
    <location>
        <begin position="36"/>
        <end position="159"/>
    </location>
</feature>
<keyword evidence="11" id="KW-1185">Reference proteome</keyword>
<evidence type="ECO:0000256" key="5">
    <source>
        <dbReference type="ARBA" id="ARBA00022833"/>
    </source>
</evidence>
<comment type="similarity">
    <text evidence="8">Belongs to the Nudix hydrolase family.</text>
</comment>
<dbReference type="RefSeq" id="WP_286292484.1">
    <property type="nucleotide sequence ID" value="NZ_AP024718.1"/>
</dbReference>
<proteinExistence type="inferred from homology"/>
<dbReference type="InterPro" id="IPR000086">
    <property type="entry name" value="NUDIX_hydrolase_dom"/>
</dbReference>
<dbReference type="InterPro" id="IPR020476">
    <property type="entry name" value="Nudix_hydrolase"/>
</dbReference>
<dbReference type="Gene3D" id="2.20.70.10">
    <property type="match status" value="1"/>
</dbReference>
<dbReference type="PROSITE" id="PS51462">
    <property type="entry name" value="NUDIX"/>
    <property type="match status" value="1"/>
</dbReference>
<comment type="cofactor">
    <cofactor evidence="1">
        <name>Mg(2+)</name>
        <dbReference type="ChEBI" id="CHEBI:18420"/>
    </cofactor>
</comment>
<dbReference type="InterPro" id="IPR020084">
    <property type="entry name" value="NUDIX_hydrolase_CS"/>
</dbReference>
<protein>
    <recommendedName>
        <fullName evidence="9">Nudix hydrolase domain-containing protein</fullName>
    </recommendedName>
</protein>